<protein>
    <recommendedName>
        <fullName evidence="3">CdiI immunity protein domain-containing protein</fullName>
    </recommendedName>
</protein>
<keyword evidence="2" id="KW-1185">Reference proteome</keyword>
<accession>A0A366FMH1</accession>
<dbReference type="RefSeq" id="WP_147262697.1">
    <property type="nucleotide sequence ID" value="NZ_QNRK01000007.1"/>
</dbReference>
<comment type="caution">
    <text evidence="1">The sequence shown here is derived from an EMBL/GenBank/DDBJ whole genome shotgun (WGS) entry which is preliminary data.</text>
</comment>
<evidence type="ECO:0008006" key="3">
    <source>
        <dbReference type="Google" id="ProtNLM"/>
    </source>
</evidence>
<proteinExistence type="predicted"/>
<dbReference type="EMBL" id="QNRK01000007">
    <property type="protein sequence ID" value="RBP15903.1"/>
    <property type="molecule type" value="Genomic_DNA"/>
</dbReference>
<name>A0A366FMH1_9HYPH</name>
<reference evidence="1 2" key="1">
    <citation type="submission" date="2018-06" db="EMBL/GenBank/DDBJ databases">
        <title>Genomic Encyclopedia of Type Strains, Phase IV (KMG-IV): sequencing the most valuable type-strain genomes for metagenomic binning, comparative biology and taxonomic classification.</title>
        <authorList>
            <person name="Goeker M."/>
        </authorList>
    </citation>
    <scope>NUCLEOTIDE SEQUENCE [LARGE SCALE GENOMIC DNA]</scope>
    <source>
        <strain evidence="1 2">DSM 24875</strain>
    </source>
</reference>
<evidence type="ECO:0000313" key="2">
    <source>
        <dbReference type="Proteomes" id="UP000253529"/>
    </source>
</evidence>
<gene>
    <name evidence="1" type="ORF">DFR50_107173</name>
</gene>
<dbReference type="Proteomes" id="UP000253529">
    <property type="component" value="Unassembled WGS sequence"/>
</dbReference>
<dbReference type="AlphaFoldDB" id="A0A366FMH1"/>
<organism evidence="1 2">
    <name type="scientific">Roseiarcus fermentans</name>
    <dbReference type="NCBI Taxonomy" id="1473586"/>
    <lineage>
        <taxon>Bacteria</taxon>
        <taxon>Pseudomonadati</taxon>
        <taxon>Pseudomonadota</taxon>
        <taxon>Alphaproteobacteria</taxon>
        <taxon>Hyphomicrobiales</taxon>
        <taxon>Roseiarcaceae</taxon>
        <taxon>Roseiarcus</taxon>
    </lineage>
</organism>
<evidence type="ECO:0000313" key="1">
    <source>
        <dbReference type="EMBL" id="RBP15903.1"/>
    </source>
</evidence>
<sequence>MEMAAPSDFYYLGSCFIRDDAPWGWNNFPEWAKQAIALTHLPPDKIESLKAFLDRILSSPDDKYVDSMWNEMGVSTIHVSPGGNSGGITRQWFTTIRELLDTVQVKSLE</sequence>